<dbReference type="OrthoDB" id="5380163at2759"/>
<dbReference type="Proteomes" id="UP000775872">
    <property type="component" value="Unassembled WGS sequence"/>
</dbReference>
<dbReference type="EMBL" id="CABFOC020000045">
    <property type="protein sequence ID" value="CAH0052811.1"/>
    <property type="molecule type" value="Genomic_DNA"/>
</dbReference>
<dbReference type="InterPro" id="IPR023167">
    <property type="entry name" value="Yap1_redox_dom_sf"/>
</dbReference>
<dbReference type="PROSITE" id="PS00036">
    <property type="entry name" value="BZIP_BASIC"/>
    <property type="match status" value="1"/>
</dbReference>
<dbReference type="GO" id="GO:0001228">
    <property type="term" value="F:DNA-binding transcription activator activity, RNA polymerase II-specific"/>
    <property type="evidence" value="ECO:0007669"/>
    <property type="project" value="TreeGrafter"/>
</dbReference>
<dbReference type="GO" id="GO:0034599">
    <property type="term" value="P:cellular response to oxidative stress"/>
    <property type="evidence" value="ECO:0007669"/>
    <property type="project" value="UniProtKB-ARBA"/>
</dbReference>
<feature type="compositionally biased region" description="Low complexity" evidence="5">
    <location>
        <begin position="351"/>
        <end position="366"/>
    </location>
</feature>
<dbReference type="FunFam" id="1.20.5.170:FF:000067">
    <property type="entry name" value="BZIP transcription factor"/>
    <property type="match status" value="1"/>
</dbReference>
<dbReference type="InterPro" id="IPR046347">
    <property type="entry name" value="bZIP_sf"/>
</dbReference>
<name>A0A9N9ZC46_9HYPO</name>
<dbReference type="GO" id="GO:0000976">
    <property type="term" value="F:transcription cis-regulatory region binding"/>
    <property type="evidence" value="ECO:0007669"/>
    <property type="project" value="InterPro"/>
</dbReference>
<feature type="compositionally biased region" description="Polar residues" evidence="5">
    <location>
        <begin position="272"/>
        <end position="308"/>
    </location>
</feature>
<evidence type="ECO:0000256" key="5">
    <source>
        <dbReference type="SAM" id="MobiDB-lite"/>
    </source>
</evidence>
<gene>
    <name evidence="7" type="ORF">CSOL1703_00004678</name>
</gene>
<comment type="caution">
    <text evidence="7">The sequence shown here is derived from an EMBL/GenBank/DDBJ whole genome shotgun (WGS) entry which is preliminary data.</text>
</comment>
<dbReference type="SUPFAM" id="SSF111430">
    <property type="entry name" value="YAP1 redox domain"/>
    <property type="match status" value="1"/>
</dbReference>
<sequence>MASAGSGGSLPPNFVLTPQQQSLLFAALNSNNPQLSGSSGGPGLSSTPKPFKSEPDQSLSGTQSFTDNSLMYNNYDYDFADSSFDFSFADGDQNAHTLADAPETVQSESSDGDANESSEKRSYPDEDEDDDGKSAKRRESTDKAPKKPGRKPLTSEPSSKRKAQNRAAQRAFRERKEKHLKDLETKVEELEKASEHANHENSKLRAQVDRMSVELNMYKQKLQVVGNPKPATGPKVPFGNAAVSNLSDVSFQFNFPKFGTLPGPATVKPAQRSVSQPHSPHTQVQANSPNRGSISDKMSPQSRASPQDLSKDDMKFATKFSSVFTPSMASTITNDSKYSLDSAQYGLGATSSPSASSNSNVGASSSCGTSPEPFTQSPSGSKPIELMTTIGEEQPSLSTDAFSQFANVDFNNANNFDWLAQQNGGNFDPQLFGDYREPQESILSNPSFDELFNDSLDADFFTPYNVAPSPALHKKNLIDEIDAQKDDFDDKIAKKASMSCNQLWYDLKPSFASPPDGNTDELDREKLQACPKAQNGEFDLDGLCSELTKKAKCSGNGPVVGEHDFDTLLKKYMGKDVSSECVAETLGIEVSRTSKPNGVNLS</sequence>
<dbReference type="Gene3D" id="1.10.238.100">
    <property type="entry name" value="YAP1 redox domain. Chain B"/>
    <property type="match status" value="1"/>
</dbReference>
<evidence type="ECO:0000313" key="8">
    <source>
        <dbReference type="Proteomes" id="UP000775872"/>
    </source>
</evidence>
<feature type="compositionally biased region" description="Basic and acidic residues" evidence="5">
    <location>
        <begin position="132"/>
        <end position="145"/>
    </location>
</feature>
<dbReference type="InterPro" id="IPR050936">
    <property type="entry name" value="AP-1-like"/>
</dbReference>
<dbReference type="PROSITE" id="PS50217">
    <property type="entry name" value="BZIP"/>
    <property type="match status" value="1"/>
</dbReference>
<feature type="region of interest" description="Disordered" evidence="5">
    <location>
        <begin position="348"/>
        <end position="383"/>
    </location>
</feature>
<evidence type="ECO:0000256" key="4">
    <source>
        <dbReference type="ARBA" id="ARBA00038132"/>
    </source>
</evidence>
<dbReference type="PANTHER" id="PTHR40621">
    <property type="entry name" value="TRANSCRIPTION FACTOR KAPC-RELATED"/>
    <property type="match status" value="1"/>
</dbReference>
<dbReference type="CDD" id="cd14688">
    <property type="entry name" value="bZIP_YAP"/>
    <property type="match status" value="1"/>
</dbReference>
<dbReference type="Pfam" id="PF08601">
    <property type="entry name" value="PAP1"/>
    <property type="match status" value="2"/>
</dbReference>
<feature type="compositionally biased region" description="Polar residues" evidence="5">
    <location>
        <begin position="56"/>
        <end position="67"/>
    </location>
</feature>
<dbReference type="PANTHER" id="PTHR40621:SF6">
    <property type="entry name" value="AP-1-LIKE TRANSCRIPTION FACTOR YAP1-RELATED"/>
    <property type="match status" value="1"/>
</dbReference>
<dbReference type="AlphaFoldDB" id="A0A9N9ZC46"/>
<evidence type="ECO:0000256" key="3">
    <source>
        <dbReference type="ARBA" id="ARBA00023242"/>
    </source>
</evidence>
<evidence type="ECO:0000313" key="7">
    <source>
        <dbReference type="EMBL" id="CAH0052811.1"/>
    </source>
</evidence>
<feature type="domain" description="BZIP" evidence="6">
    <location>
        <begin position="155"/>
        <end position="218"/>
    </location>
</feature>
<evidence type="ECO:0000256" key="2">
    <source>
        <dbReference type="ARBA" id="ARBA00004496"/>
    </source>
</evidence>
<proteinExistence type="inferred from homology"/>
<dbReference type="SUPFAM" id="SSF57959">
    <property type="entry name" value="Leucine zipper domain"/>
    <property type="match status" value="1"/>
</dbReference>
<reference evidence="7" key="1">
    <citation type="submission" date="2021-10" db="EMBL/GenBank/DDBJ databases">
        <authorList>
            <person name="Piombo E."/>
        </authorList>
    </citation>
    <scope>NUCLEOTIDE SEQUENCE</scope>
</reference>
<dbReference type="InterPro" id="IPR004827">
    <property type="entry name" value="bZIP"/>
</dbReference>
<accession>A0A9N9ZC46</accession>
<comment type="similarity">
    <text evidence="4">Belongs to the bZIP family. YAP subfamily.</text>
</comment>
<dbReference type="GO" id="GO:0090575">
    <property type="term" value="C:RNA polymerase II transcription regulator complex"/>
    <property type="evidence" value="ECO:0007669"/>
    <property type="project" value="TreeGrafter"/>
</dbReference>
<keyword evidence="3" id="KW-0539">Nucleus</keyword>
<dbReference type="Pfam" id="PF00170">
    <property type="entry name" value="bZIP_1"/>
    <property type="match status" value="1"/>
</dbReference>
<dbReference type="SMART" id="SM00338">
    <property type="entry name" value="BRLZ"/>
    <property type="match status" value="1"/>
</dbReference>
<keyword evidence="8" id="KW-1185">Reference proteome</keyword>
<feature type="region of interest" description="Disordered" evidence="5">
    <location>
        <begin position="95"/>
        <end position="207"/>
    </location>
</feature>
<feature type="compositionally biased region" description="Basic and acidic residues" evidence="5">
    <location>
        <begin position="171"/>
        <end position="207"/>
    </location>
</feature>
<dbReference type="Gene3D" id="1.20.5.170">
    <property type="match status" value="1"/>
</dbReference>
<feature type="region of interest" description="Disordered" evidence="5">
    <location>
        <begin position="26"/>
        <end position="67"/>
    </location>
</feature>
<evidence type="ECO:0000256" key="1">
    <source>
        <dbReference type="ARBA" id="ARBA00004123"/>
    </source>
</evidence>
<evidence type="ECO:0000259" key="6">
    <source>
        <dbReference type="PROSITE" id="PS50217"/>
    </source>
</evidence>
<comment type="subcellular location">
    <subcellularLocation>
        <location evidence="2">Cytoplasm</location>
    </subcellularLocation>
    <subcellularLocation>
        <location evidence="1">Nucleus</location>
    </subcellularLocation>
</comment>
<feature type="region of interest" description="Disordered" evidence="5">
    <location>
        <begin position="264"/>
        <end position="311"/>
    </location>
</feature>
<protein>
    <recommendedName>
        <fullName evidence="6">BZIP domain-containing protein</fullName>
    </recommendedName>
</protein>
<dbReference type="GO" id="GO:0005737">
    <property type="term" value="C:cytoplasm"/>
    <property type="evidence" value="ECO:0007669"/>
    <property type="project" value="UniProtKB-SubCell"/>
</dbReference>
<feature type="compositionally biased region" description="Polar residues" evidence="5">
    <location>
        <begin position="367"/>
        <end position="380"/>
    </location>
</feature>
<dbReference type="InterPro" id="IPR013910">
    <property type="entry name" value="TF_PAP1"/>
</dbReference>
<organism evidence="7 8">
    <name type="scientific">Clonostachys solani</name>
    <dbReference type="NCBI Taxonomy" id="160281"/>
    <lineage>
        <taxon>Eukaryota</taxon>
        <taxon>Fungi</taxon>
        <taxon>Dikarya</taxon>
        <taxon>Ascomycota</taxon>
        <taxon>Pezizomycotina</taxon>
        <taxon>Sordariomycetes</taxon>
        <taxon>Hypocreomycetidae</taxon>
        <taxon>Hypocreales</taxon>
        <taxon>Bionectriaceae</taxon>
        <taxon>Clonostachys</taxon>
    </lineage>
</organism>
<feature type="compositionally biased region" description="Low complexity" evidence="5">
    <location>
        <begin position="28"/>
        <end position="37"/>
    </location>
</feature>